<dbReference type="AlphaFoldDB" id="A0A9D1DCF1"/>
<gene>
    <name evidence="2" type="ORF">IAB36_03735</name>
</gene>
<feature type="non-terminal residue" evidence="2">
    <location>
        <position position="84"/>
    </location>
</feature>
<dbReference type="EMBL" id="DVGY01000084">
    <property type="protein sequence ID" value="HIR40921.1"/>
    <property type="molecule type" value="Genomic_DNA"/>
</dbReference>
<reference evidence="2" key="2">
    <citation type="journal article" date="2021" name="PeerJ">
        <title>Extensive microbial diversity within the chicken gut microbiome revealed by metagenomics and culture.</title>
        <authorList>
            <person name="Gilroy R."/>
            <person name="Ravi A."/>
            <person name="Getino M."/>
            <person name="Pursley I."/>
            <person name="Horton D.L."/>
            <person name="Alikhan N.F."/>
            <person name="Baker D."/>
            <person name="Gharbi K."/>
            <person name="Hall N."/>
            <person name="Watson M."/>
            <person name="Adriaenssens E.M."/>
            <person name="Foster-Nyarko E."/>
            <person name="Jarju S."/>
            <person name="Secka A."/>
            <person name="Antonio M."/>
            <person name="Oren A."/>
            <person name="Chaudhuri R.R."/>
            <person name="La Ragione R."/>
            <person name="Hildebrand F."/>
            <person name="Pallen M.J."/>
        </authorList>
    </citation>
    <scope>NUCLEOTIDE SEQUENCE</scope>
    <source>
        <strain evidence="2">CHK184-25365</strain>
    </source>
</reference>
<proteinExistence type="predicted"/>
<dbReference type="Pfam" id="PF03729">
    <property type="entry name" value="DUF308"/>
    <property type="match status" value="1"/>
</dbReference>
<evidence type="ECO:0000313" key="3">
    <source>
        <dbReference type="Proteomes" id="UP000886749"/>
    </source>
</evidence>
<feature type="transmembrane region" description="Helical" evidence="1">
    <location>
        <begin position="44"/>
        <end position="66"/>
    </location>
</feature>
<evidence type="ECO:0000256" key="1">
    <source>
        <dbReference type="SAM" id="Phobius"/>
    </source>
</evidence>
<keyword evidence="1" id="KW-0472">Membrane</keyword>
<evidence type="ECO:0000313" key="2">
    <source>
        <dbReference type="EMBL" id="HIR40921.1"/>
    </source>
</evidence>
<comment type="caution">
    <text evidence="2">The sequence shown here is derived from an EMBL/GenBank/DDBJ whole genome shotgun (WGS) entry which is preliminary data.</text>
</comment>
<organism evidence="2 3">
    <name type="scientific">Candidatus Egerieicola pullicola</name>
    <dbReference type="NCBI Taxonomy" id="2840775"/>
    <lineage>
        <taxon>Bacteria</taxon>
        <taxon>Bacillati</taxon>
        <taxon>Bacillota</taxon>
        <taxon>Clostridia</taxon>
        <taxon>Eubacteriales</taxon>
        <taxon>Oscillospiraceae</taxon>
        <taxon>Oscillospiraceae incertae sedis</taxon>
        <taxon>Candidatus Egerieicola</taxon>
    </lineage>
</organism>
<sequence>MTDPKKAKKSSKARSNQVEFWVYTILYFVLGLLFLIFNQQITLIICYILGAVLLLGGVVQVVSYLVNRAETTLMDRFGLCLGVL</sequence>
<dbReference type="Proteomes" id="UP000886749">
    <property type="component" value="Unassembled WGS sequence"/>
</dbReference>
<keyword evidence="1" id="KW-1133">Transmembrane helix</keyword>
<reference evidence="2" key="1">
    <citation type="submission" date="2020-10" db="EMBL/GenBank/DDBJ databases">
        <authorList>
            <person name="Gilroy R."/>
        </authorList>
    </citation>
    <scope>NUCLEOTIDE SEQUENCE</scope>
    <source>
        <strain evidence="2">CHK184-25365</strain>
    </source>
</reference>
<dbReference type="InterPro" id="IPR005325">
    <property type="entry name" value="DUF308_memb"/>
</dbReference>
<keyword evidence="1" id="KW-0812">Transmembrane</keyword>
<protein>
    <submittedName>
        <fullName evidence="2">DUF308 domain-containing protein</fullName>
    </submittedName>
</protein>
<name>A0A9D1DCF1_9FIRM</name>
<accession>A0A9D1DCF1</accession>
<feature type="transmembrane region" description="Helical" evidence="1">
    <location>
        <begin position="20"/>
        <end position="37"/>
    </location>
</feature>